<feature type="domain" description="Impact N-terminal" evidence="3">
    <location>
        <begin position="2"/>
        <end position="74"/>
    </location>
</feature>
<protein>
    <recommendedName>
        <fullName evidence="3">Impact N-terminal domain-containing protein</fullName>
    </recommendedName>
</protein>
<evidence type="ECO:0000313" key="4">
    <source>
        <dbReference type="EMBL" id="KAJ8308793.1"/>
    </source>
</evidence>
<dbReference type="PANTHER" id="PTHR16301">
    <property type="entry name" value="IMPACT-RELATED"/>
    <property type="match status" value="1"/>
</dbReference>
<organism evidence="4 5">
    <name type="scientific">Tegillarca granosa</name>
    <name type="common">Malaysian cockle</name>
    <name type="synonym">Anadara granosa</name>
    <dbReference type="NCBI Taxonomy" id="220873"/>
    <lineage>
        <taxon>Eukaryota</taxon>
        <taxon>Metazoa</taxon>
        <taxon>Spiralia</taxon>
        <taxon>Lophotrochozoa</taxon>
        <taxon>Mollusca</taxon>
        <taxon>Bivalvia</taxon>
        <taxon>Autobranchia</taxon>
        <taxon>Pteriomorphia</taxon>
        <taxon>Arcoida</taxon>
        <taxon>Arcoidea</taxon>
        <taxon>Arcidae</taxon>
        <taxon>Tegillarca</taxon>
    </lineage>
</organism>
<dbReference type="InterPro" id="IPR023582">
    <property type="entry name" value="Impact"/>
</dbReference>
<evidence type="ECO:0000256" key="2">
    <source>
        <dbReference type="SAM" id="MobiDB-lite"/>
    </source>
</evidence>
<name>A0ABQ9EUC9_TEGGR</name>
<dbReference type="EMBL" id="JARBDR010000657">
    <property type="protein sequence ID" value="KAJ8308793.1"/>
    <property type="molecule type" value="Genomic_DNA"/>
</dbReference>
<evidence type="ECO:0000256" key="1">
    <source>
        <dbReference type="ARBA" id="ARBA00007665"/>
    </source>
</evidence>
<dbReference type="InterPro" id="IPR020568">
    <property type="entry name" value="Ribosomal_Su5_D2-typ_SF"/>
</dbReference>
<evidence type="ECO:0000313" key="5">
    <source>
        <dbReference type="Proteomes" id="UP001217089"/>
    </source>
</evidence>
<dbReference type="SUPFAM" id="SSF54211">
    <property type="entry name" value="Ribosomal protein S5 domain 2-like"/>
    <property type="match status" value="1"/>
</dbReference>
<evidence type="ECO:0000259" key="3">
    <source>
        <dbReference type="Pfam" id="PF01205"/>
    </source>
</evidence>
<dbReference type="InterPro" id="IPR001498">
    <property type="entry name" value="Impact_N"/>
</dbReference>
<feature type="compositionally biased region" description="Basic and acidic residues" evidence="2">
    <location>
        <begin position="11"/>
        <end position="21"/>
    </location>
</feature>
<sequence>MCTHNTVAYRFTDKDKKQHEGSDDDGESSAALEILKQMRDRKVDNVVVVVSRKFGQKLGPKSFSYIKNAAKSAIDKLIYNFKRKLTKFDTETNTVKHALRE</sequence>
<dbReference type="Proteomes" id="UP001217089">
    <property type="component" value="Unassembled WGS sequence"/>
</dbReference>
<reference evidence="4 5" key="1">
    <citation type="submission" date="2022-12" db="EMBL/GenBank/DDBJ databases">
        <title>Chromosome-level genome of Tegillarca granosa.</title>
        <authorList>
            <person name="Kim J."/>
        </authorList>
    </citation>
    <scope>NUCLEOTIDE SEQUENCE [LARGE SCALE GENOMIC DNA]</scope>
    <source>
        <strain evidence="4">Teg-2019</strain>
        <tissue evidence="4">Adductor muscle</tissue>
    </source>
</reference>
<dbReference type="InterPro" id="IPR036956">
    <property type="entry name" value="Impact_N_sf"/>
</dbReference>
<comment type="caution">
    <text evidence="4">The sequence shown here is derived from an EMBL/GenBank/DDBJ whole genome shotgun (WGS) entry which is preliminary data.</text>
</comment>
<accession>A0ABQ9EUC9</accession>
<dbReference type="Gene3D" id="3.30.230.30">
    <property type="entry name" value="Impact, N-terminal domain"/>
    <property type="match status" value="1"/>
</dbReference>
<gene>
    <name evidence="4" type="ORF">KUTeg_013667</name>
</gene>
<keyword evidence="5" id="KW-1185">Reference proteome</keyword>
<dbReference type="PANTHER" id="PTHR16301:SF25">
    <property type="entry name" value="PROTEIN IMPACT"/>
    <property type="match status" value="1"/>
</dbReference>
<feature type="region of interest" description="Disordered" evidence="2">
    <location>
        <begin position="1"/>
        <end position="29"/>
    </location>
</feature>
<proteinExistence type="inferred from homology"/>
<comment type="similarity">
    <text evidence="1">Belongs to the IMPACT family.</text>
</comment>
<dbReference type="Pfam" id="PF01205">
    <property type="entry name" value="Impact_N"/>
    <property type="match status" value="1"/>
</dbReference>